<proteinExistence type="inferred from homology"/>
<accession>A0A179DHJ4</accession>
<evidence type="ECO:0000256" key="1">
    <source>
        <dbReference type="ARBA" id="ARBA00006226"/>
    </source>
</evidence>
<keyword evidence="4" id="KW-1185">Reference proteome</keyword>
<dbReference type="OrthoDB" id="5574284at2"/>
<dbReference type="Proteomes" id="UP000078459">
    <property type="component" value="Unassembled WGS sequence"/>
</dbReference>
<dbReference type="PANTHER" id="PTHR33755">
    <property type="entry name" value="TOXIN PARE1-RELATED"/>
    <property type="match status" value="1"/>
</dbReference>
<dbReference type="Pfam" id="PF05016">
    <property type="entry name" value="ParE_toxin"/>
    <property type="match status" value="1"/>
</dbReference>
<reference evidence="3 4" key="2">
    <citation type="submission" date="2016-06" db="EMBL/GenBank/DDBJ databases">
        <title>Pedobacter psychrophilus sp. nov., isolated from Antarctic fragmentary rock.</title>
        <authorList>
            <person name="Svec P."/>
        </authorList>
    </citation>
    <scope>NUCLEOTIDE SEQUENCE [LARGE SCALE GENOMIC DNA]</scope>
    <source>
        <strain evidence="3 4">CCM 8644</strain>
    </source>
</reference>
<dbReference type="RefSeq" id="WP_068821761.1">
    <property type="nucleotide sequence ID" value="NZ_LWHJ01000022.1"/>
</dbReference>
<keyword evidence="2" id="KW-1277">Toxin-antitoxin system</keyword>
<name>A0A179DHJ4_9SPHI</name>
<comment type="caution">
    <text evidence="3">The sequence shown here is derived from an EMBL/GenBank/DDBJ whole genome shotgun (WGS) entry which is preliminary data.</text>
</comment>
<protein>
    <submittedName>
        <fullName evidence="3">Plasmid stabilization protein</fullName>
    </submittedName>
</protein>
<gene>
    <name evidence="3" type="ORF">A5893_06140</name>
</gene>
<dbReference type="SUPFAM" id="SSF143011">
    <property type="entry name" value="RelE-like"/>
    <property type="match status" value="1"/>
</dbReference>
<dbReference type="STRING" id="1826909.A5893_06140"/>
<evidence type="ECO:0000313" key="4">
    <source>
        <dbReference type="Proteomes" id="UP000078459"/>
    </source>
</evidence>
<evidence type="ECO:0000256" key="2">
    <source>
        <dbReference type="ARBA" id="ARBA00022649"/>
    </source>
</evidence>
<dbReference type="InterPro" id="IPR051803">
    <property type="entry name" value="TA_system_RelE-like_toxin"/>
</dbReference>
<dbReference type="NCBIfam" id="TIGR02385">
    <property type="entry name" value="RelE_StbE"/>
    <property type="match status" value="1"/>
</dbReference>
<dbReference type="PANTHER" id="PTHR33755:SF5">
    <property type="entry name" value="TYPE II TOXIN-ANTITOXIN SYSTEM RELE_PARE FAMILY TOXIN"/>
    <property type="match status" value="1"/>
</dbReference>
<sequence>MVKIIWTDLASKDLKSIHNYIAQDSKFYASRYIQKLISRVDQLEKFPSSGKIVPEFNDENIRELIEGNYRLVYKINSDYIGILRIHHSARILRTI</sequence>
<reference evidence="3 4" key="1">
    <citation type="submission" date="2016-04" db="EMBL/GenBank/DDBJ databases">
        <authorList>
            <person name="Evans L.H."/>
            <person name="Alamgir A."/>
            <person name="Owens N."/>
            <person name="Weber N.D."/>
            <person name="Virtaneva K."/>
            <person name="Barbian K."/>
            <person name="Babar A."/>
            <person name="Rosenke K."/>
        </authorList>
    </citation>
    <scope>NUCLEOTIDE SEQUENCE [LARGE SCALE GENOMIC DNA]</scope>
    <source>
        <strain evidence="3 4">CCM 8644</strain>
    </source>
</reference>
<dbReference type="Gene3D" id="3.30.2310.20">
    <property type="entry name" value="RelE-like"/>
    <property type="match status" value="1"/>
</dbReference>
<dbReference type="InterPro" id="IPR035093">
    <property type="entry name" value="RelE/ParE_toxin_dom_sf"/>
</dbReference>
<dbReference type="AlphaFoldDB" id="A0A179DHJ4"/>
<dbReference type="EMBL" id="LWHJ01000022">
    <property type="protein sequence ID" value="OAQ40525.1"/>
    <property type="molecule type" value="Genomic_DNA"/>
</dbReference>
<evidence type="ECO:0000313" key="3">
    <source>
        <dbReference type="EMBL" id="OAQ40525.1"/>
    </source>
</evidence>
<comment type="similarity">
    <text evidence="1">Belongs to the RelE toxin family.</text>
</comment>
<dbReference type="InterPro" id="IPR007712">
    <property type="entry name" value="RelE/ParE_toxin"/>
</dbReference>
<organism evidence="3 4">
    <name type="scientific">Pedobacter psychrophilus</name>
    <dbReference type="NCBI Taxonomy" id="1826909"/>
    <lineage>
        <taxon>Bacteria</taxon>
        <taxon>Pseudomonadati</taxon>
        <taxon>Bacteroidota</taxon>
        <taxon>Sphingobacteriia</taxon>
        <taxon>Sphingobacteriales</taxon>
        <taxon>Sphingobacteriaceae</taxon>
        <taxon>Pedobacter</taxon>
    </lineage>
</organism>